<accession>X6N5W9</accession>
<proteinExistence type="predicted"/>
<dbReference type="SUPFAM" id="SSF144232">
    <property type="entry name" value="HIT/MYND zinc finger-like"/>
    <property type="match status" value="1"/>
</dbReference>
<dbReference type="InterPro" id="IPR013087">
    <property type="entry name" value="Znf_C2H2_type"/>
</dbReference>
<feature type="compositionally biased region" description="Basic and acidic residues" evidence="2">
    <location>
        <begin position="30"/>
        <end position="39"/>
    </location>
</feature>
<feature type="compositionally biased region" description="Basic and acidic residues" evidence="2">
    <location>
        <begin position="54"/>
        <end position="67"/>
    </location>
</feature>
<evidence type="ECO:0000256" key="1">
    <source>
        <dbReference type="PROSITE-ProRule" id="PRU00042"/>
    </source>
</evidence>
<dbReference type="EMBL" id="ASPP01011395">
    <property type="protein sequence ID" value="ETO21690.1"/>
    <property type="molecule type" value="Genomic_DNA"/>
</dbReference>
<keyword evidence="1" id="KW-0862">Zinc</keyword>
<feature type="compositionally biased region" description="Basic and acidic residues" evidence="2">
    <location>
        <begin position="324"/>
        <end position="340"/>
    </location>
</feature>
<feature type="compositionally biased region" description="Basic and acidic residues" evidence="2">
    <location>
        <begin position="299"/>
        <end position="317"/>
    </location>
</feature>
<keyword evidence="5" id="KW-1185">Reference proteome</keyword>
<dbReference type="Gene3D" id="6.10.140.2220">
    <property type="match status" value="1"/>
</dbReference>
<gene>
    <name evidence="4" type="ORF">RFI_15514</name>
</gene>
<sequence length="632" mass="72153">MYFSAYLLRHIRPLCGRDQESKACSSKNGTENDEHTLKEKVKKPTKRRRKSIKREKSDTDEWNSETKPRKKRRKCVDDPSPSPTNKGSETVSFRRDDTKSPFRCQCIFEMGFCVDKFQIKYKTQIVCSPFHKCWHFRNKPKKVMRKISAFAIRLCASMIKALRAGTSNCFVFVYFAFKVFGAYECPHCKKCFKKHATALTHLKQAHDADENYLPGKPFLDLNRVAVVCFFVFSSSTTPFVVDVKFKLPSVFISLLILTKQKMRKHTKFPCAPLPPDDSPKLTKIHNGQSGGNCRKKPRRINEKKQEQEEGKEKEKTKQQQNALEKQDKNDTVKKECKNENEIPPPIFDLTPTRPSLSEGFIPLEELQTQLLLFPTNNETKNTISPSALFPKAGTLPLQNNNFSAVLETMMFETPANNKPLVAYIPSCLTPQTSVGSPIDARFYCTLLTNSMPLPISGQSTAIATGNYNTPSDGLLSDSTHVSDPIKTPYENFNNISGENSTVSNLLGGREMCRLTTVGCIDEMNINYNKKTKRRHSQQSAYTANVPTQCRFCNITEIQGGGPLLLCGGCNIVFYCSKVLFYIRRIRDNFHIEHQKLDYKSHKVMCKQVRKIKESQNNLQQQMEKLVQNSYRE</sequence>
<dbReference type="GO" id="GO:0008270">
    <property type="term" value="F:zinc ion binding"/>
    <property type="evidence" value="ECO:0007669"/>
    <property type="project" value="UniProtKB-KW"/>
</dbReference>
<dbReference type="PROSITE" id="PS50157">
    <property type="entry name" value="ZINC_FINGER_C2H2_2"/>
    <property type="match status" value="1"/>
</dbReference>
<feature type="region of interest" description="Disordered" evidence="2">
    <location>
        <begin position="19"/>
        <end position="94"/>
    </location>
</feature>
<feature type="region of interest" description="Disordered" evidence="2">
    <location>
        <begin position="268"/>
        <end position="351"/>
    </location>
</feature>
<reference evidence="4 5" key="1">
    <citation type="journal article" date="2013" name="Curr. Biol.">
        <title>The Genome of the Foraminiferan Reticulomyxa filosa.</title>
        <authorList>
            <person name="Glockner G."/>
            <person name="Hulsmann N."/>
            <person name="Schleicher M."/>
            <person name="Noegel A.A."/>
            <person name="Eichinger L."/>
            <person name="Gallinger C."/>
            <person name="Pawlowski J."/>
            <person name="Sierra R."/>
            <person name="Euteneuer U."/>
            <person name="Pillet L."/>
            <person name="Moustafa A."/>
            <person name="Platzer M."/>
            <person name="Groth M."/>
            <person name="Szafranski K."/>
            <person name="Schliwa M."/>
        </authorList>
    </citation>
    <scope>NUCLEOTIDE SEQUENCE [LARGE SCALE GENOMIC DNA]</scope>
</reference>
<keyword evidence="1" id="KW-0479">Metal-binding</keyword>
<dbReference type="PROSITE" id="PS00028">
    <property type="entry name" value="ZINC_FINGER_C2H2_1"/>
    <property type="match status" value="1"/>
</dbReference>
<feature type="domain" description="C2H2-type" evidence="3">
    <location>
        <begin position="183"/>
        <end position="211"/>
    </location>
</feature>
<name>X6N5W9_RETFI</name>
<dbReference type="Proteomes" id="UP000023152">
    <property type="component" value="Unassembled WGS sequence"/>
</dbReference>
<evidence type="ECO:0000313" key="4">
    <source>
        <dbReference type="EMBL" id="ETO21690.1"/>
    </source>
</evidence>
<keyword evidence="1" id="KW-0863">Zinc-finger</keyword>
<organism evidence="4 5">
    <name type="scientific">Reticulomyxa filosa</name>
    <dbReference type="NCBI Taxonomy" id="46433"/>
    <lineage>
        <taxon>Eukaryota</taxon>
        <taxon>Sar</taxon>
        <taxon>Rhizaria</taxon>
        <taxon>Retaria</taxon>
        <taxon>Foraminifera</taxon>
        <taxon>Monothalamids</taxon>
        <taxon>Reticulomyxidae</taxon>
        <taxon>Reticulomyxa</taxon>
    </lineage>
</organism>
<dbReference type="AlphaFoldDB" id="X6N5W9"/>
<comment type="caution">
    <text evidence="4">The sequence shown here is derived from an EMBL/GenBank/DDBJ whole genome shotgun (WGS) entry which is preliminary data.</text>
</comment>
<feature type="compositionally biased region" description="Basic residues" evidence="2">
    <location>
        <begin position="40"/>
        <end position="53"/>
    </location>
</feature>
<evidence type="ECO:0000256" key="2">
    <source>
        <dbReference type="SAM" id="MobiDB-lite"/>
    </source>
</evidence>
<protein>
    <recommendedName>
        <fullName evidence="3">C2H2-type domain-containing protein</fullName>
    </recommendedName>
</protein>
<evidence type="ECO:0000259" key="3">
    <source>
        <dbReference type="PROSITE" id="PS50157"/>
    </source>
</evidence>
<evidence type="ECO:0000313" key="5">
    <source>
        <dbReference type="Proteomes" id="UP000023152"/>
    </source>
</evidence>